<feature type="coiled-coil region" evidence="5">
    <location>
        <begin position="766"/>
        <end position="945"/>
    </location>
</feature>
<keyword evidence="3" id="KW-0418">Kinase</keyword>
<comment type="caution">
    <text evidence="7">The sequence shown here is derived from an EMBL/GenBank/DDBJ whole genome shotgun (WGS) entry which is preliminary data.</text>
</comment>
<dbReference type="PANTHER" id="PTHR44329:SF288">
    <property type="entry name" value="MITOGEN-ACTIVATED PROTEIN KINASE KINASE KINASE 20"/>
    <property type="match status" value="1"/>
</dbReference>
<dbReference type="PANTHER" id="PTHR44329">
    <property type="entry name" value="SERINE/THREONINE-PROTEIN KINASE TNNI3K-RELATED"/>
    <property type="match status" value="1"/>
</dbReference>
<evidence type="ECO:0000256" key="5">
    <source>
        <dbReference type="SAM" id="Coils"/>
    </source>
</evidence>
<dbReference type="PROSITE" id="PS50011">
    <property type="entry name" value="PROTEIN_KINASE_DOM"/>
    <property type="match status" value="1"/>
</dbReference>
<keyword evidence="8" id="KW-1185">Reference proteome</keyword>
<dbReference type="InterPro" id="IPR051681">
    <property type="entry name" value="Ser/Thr_Kinases-Pseudokinases"/>
</dbReference>
<dbReference type="InterPro" id="IPR001245">
    <property type="entry name" value="Ser-Thr/Tyr_kinase_cat_dom"/>
</dbReference>
<gene>
    <name evidence="7" type="ORF">RirG_108370</name>
</gene>
<keyword evidence="4" id="KW-0067">ATP-binding</keyword>
<dbReference type="InterPro" id="IPR011009">
    <property type="entry name" value="Kinase-like_dom_sf"/>
</dbReference>
<sequence>MNYANKGNLRGCLIEIINNDWKKRLYILYKIISGLNRIHKKNLIHYDFHDGNILLHKYEKNEYDEVYISDLGLCRPEKSLRKNNVYGVIPFMAPEVLLSQSYTLSSDIYSFSMIMWEFTSGVPPFNNRAHDLQLCLSICKDERPEIIENTPQCYIDLMKKCWNKDPLKRPSSLEILNIIKNWIFDGIPINEELKSNIMKFIKSPISSNNNHNIIESHPQAYYKSRLLSFTDGKSNEILEFQKLKFLKLKQKEKDTKKKFEKIAETYYKSSQMEIKIKQKELEEMYLAYQNIQMELINLQQKNSQFEKDYQSLKFTLDIQDKEFVEKENSLKAQITCLQDEKQTLTGDLTEQLKQNKLTNQQVQTQISQLNQEKINFQDQFKRTEEELKSQLESIIKQKEQLENELNQSKINYEQINDENLKLEKIAKSYYENSQMEIGIKQKELKEMHLVYQNVQMELINLQQRNSQFEQDYQNLKLTLDVQNREFEEKENTLQAQITCLQDEKQTLNGDLTEQLKQVQIQISQLNQEKTKLQDQLKQTEQELKSQQESIIKQKEQLENELNQSKINSEQINDENLKLETIAKTYYESSQMEIGIKQKELKEMHLVYQNVQMELTNLQQRNSQFEQDYQNLKFTLDVKNRKFAEKENTLQAQITCLQDEKQTLTSKLTEQLKQNKMTNQQVQTQISQLNQEKNILQDQLKQTEAYIQELKSQQESIIKQKEQLENELSQSQINYEQVKNENLKLETIAKSYYESSQMEIGINQKELKEMHLAYQKIRMELINLQQRNSQFEQDYQNLKLTLDVQNREFEEKENTLQAQITCLENDKQSLAGYLIEMFKPINDQVQSQMREKNKLQDQLIQLKTIVQELESQQENIIKQKEKSSSVSNQNIQTEKKELKQNELTNRQAQIQIGQLEQEKKNWHVQLIETKSSIQQLKLQLESLIKQKENDPSQPQIMNEVLLQNQKFSNLEKPKMEEKITQLEQKIIEKEQIEMQLEQKLIDLDYECIKKLTEERKKLVNRLIYEKNAKDVLNQITNFLKIKSDILILQEEFINTFTNKEEYNQNEIINYFIGRVMSVAGNTISNIVNIVGMDNNKFDKEFQNILNNKLVQLKKNYNSLMKIAQNNKDLKVKFIIENILKSNSFNIDKYEIFKFTTNSQEGMKTEEINSLKKNIYELKSELEQEKKELKNFED</sequence>
<dbReference type="HOGENOM" id="CLU_271707_0_0_1"/>
<feature type="coiled-coil region" evidence="5">
    <location>
        <begin position="281"/>
        <end position="308"/>
    </location>
</feature>
<feature type="coiled-coil region" evidence="5">
    <location>
        <begin position="600"/>
        <end position="740"/>
    </location>
</feature>
<dbReference type="InterPro" id="IPR000719">
    <property type="entry name" value="Prot_kinase_dom"/>
</dbReference>
<dbReference type="EMBL" id="JEMT01017428">
    <property type="protein sequence ID" value="EXX68072.1"/>
    <property type="molecule type" value="Genomic_DNA"/>
</dbReference>
<dbReference type="Gene3D" id="1.10.510.10">
    <property type="entry name" value="Transferase(Phosphotransferase) domain 1"/>
    <property type="match status" value="1"/>
</dbReference>
<keyword evidence="1" id="KW-0808">Transferase</keyword>
<feature type="coiled-coil region" evidence="5">
    <location>
        <begin position="352"/>
        <end position="574"/>
    </location>
</feature>
<evidence type="ECO:0000256" key="2">
    <source>
        <dbReference type="ARBA" id="ARBA00022741"/>
    </source>
</evidence>
<dbReference type="GO" id="GO:0005524">
    <property type="term" value="F:ATP binding"/>
    <property type="evidence" value="ECO:0007669"/>
    <property type="project" value="UniProtKB-KW"/>
</dbReference>
<dbReference type="AlphaFoldDB" id="A0A015JF04"/>
<evidence type="ECO:0000256" key="4">
    <source>
        <dbReference type="ARBA" id="ARBA00022840"/>
    </source>
</evidence>
<evidence type="ECO:0000256" key="3">
    <source>
        <dbReference type="ARBA" id="ARBA00022777"/>
    </source>
</evidence>
<feature type="domain" description="Protein kinase" evidence="6">
    <location>
        <begin position="1"/>
        <end position="183"/>
    </location>
</feature>
<organism evidence="7 8">
    <name type="scientific">Rhizophagus irregularis (strain DAOM 197198w)</name>
    <name type="common">Glomus intraradices</name>
    <dbReference type="NCBI Taxonomy" id="1432141"/>
    <lineage>
        <taxon>Eukaryota</taxon>
        <taxon>Fungi</taxon>
        <taxon>Fungi incertae sedis</taxon>
        <taxon>Mucoromycota</taxon>
        <taxon>Glomeromycotina</taxon>
        <taxon>Glomeromycetes</taxon>
        <taxon>Glomerales</taxon>
        <taxon>Glomeraceae</taxon>
        <taxon>Rhizophagus</taxon>
    </lineage>
</organism>
<evidence type="ECO:0000313" key="7">
    <source>
        <dbReference type="EMBL" id="EXX68072.1"/>
    </source>
</evidence>
<protein>
    <submittedName>
        <fullName evidence="7">Sps1p</fullName>
    </submittedName>
</protein>
<proteinExistence type="predicted"/>
<dbReference type="OrthoDB" id="2018286at2759"/>
<keyword evidence="5" id="KW-0175">Coiled coil</keyword>
<dbReference type="Pfam" id="PF07714">
    <property type="entry name" value="PK_Tyr_Ser-Thr"/>
    <property type="match status" value="1"/>
</dbReference>
<evidence type="ECO:0000256" key="1">
    <source>
        <dbReference type="ARBA" id="ARBA00022679"/>
    </source>
</evidence>
<dbReference type="Proteomes" id="UP000022910">
    <property type="component" value="Unassembled WGS sequence"/>
</dbReference>
<evidence type="ECO:0000313" key="8">
    <source>
        <dbReference type="Proteomes" id="UP000022910"/>
    </source>
</evidence>
<name>A0A015JF04_RHIIW</name>
<feature type="coiled-coil region" evidence="5">
    <location>
        <begin position="971"/>
        <end position="998"/>
    </location>
</feature>
<evidence type="ECO:0000259" key="6">
    <source>
        <dbReference type="PROSITE" id="PS50011"/>
    </source>
</evidence>
<keyword evidence="2" id="KW-0547">Nucleotide-binding</keyword>
<dbReference type="OMA" id="SQFEQDY"/>
<reference evidence="7 8" key="1">
    <citation type="submission" date="2014-02" db="EMBL/GenBank/DDBJ databases">
        <title>Single nucleus genome sequencing reveals high similarity among nuclei of an endomycorrhizal fungus.</title>
        <authorList>
            <person name="Lin K."/>
            <person name="Geurts R."/>
            <person name="Zhang Z."/>
            <person name="Limpens E."/>
            <person name="Saunders D.G."/>
            <person name="Mu D."/>
            <person name="Pang E."/>
            <person name="Cao H."/>
            <person name="Cha H."/>
            <person name="Lin T."/>
            <person name="Zhou Q."/>
            <person name="Shang Y."/>
            <person name="Li Y."/>
            <person name="Ivanov S."/>
            <person name="Sharma T."/>
            <person name="Velzen R.V."/>
            <person name="Ruijter N.D."/>
            <person name="Aanen D.K."/>
            <person name="Win J."/>
            <person name="Kamoun S."/>
            <person name="Bisseling T."/>
            <person name="Huang S."/>
        </authorList>
    </citation>
    <scope>NUCLEOTIDE SEQUENCE [LARGE SCALE GENOMIC DNA]</scope>
    <source>
        <strain evidence="8">DAOM197198w</strain>
    </source>
</reference>
<dbReference type="SUPFAM" id="SSF56112">
    <property type="entry name" value="Protein kinase-like (PK-like)"/>
    <property type="match status" value="1"/>
</dbReference>
<accession>A0A015JF04</accession>
<dbReference type="GO" id="GO:0004674">
    <property type="term" value="F:protein serine/threonine kinase activity"/>
    <property type="evidence" value="ECO:0007669"/>
    <property type="project" value="TreeGrafter"/>
</dbReference>